<evidence type="ECO:0000259" key="12">
    <source>
        <dbReference type="SMART" id="SM00756"/>
    </source>
</evidence>
<dbReference type="AlphaFoldDB" id="A0A087BPR6"/>
<evidence type="ECO:0000256" key="6">
    <source>
        <dbReference type="ARBA" id="ARBA00023002"/>
    </source>
</evidence>
<keyword evidence="7 11" id="KW-0472">Membrane</keyword>
<dbReference type="Proteomes" id="UP000029014">
    <property type="component" value="Unassembled WGS sequence"/>
</dbReference>
<evidence type="ECO:0000256" key="7">
    <source>
        <dbReference type="ARBA" id="ARBA00023136"/>
    </source>
</evidence>
<dbReference type="GO" id="GO:0016020">
    <property type="term" value="C:membrane"/>
    <property type="evidence" value="ECO:0007669"/>
    <property type="project" value="UniProtKB-SubCell"/>
</dbReference>
<dbReference type="GO" id="GO:0016491">
    <property type="term" value="F:oxidoreductase activity"/>
    <property type="evidence" value="ECO:0007669"/>
    <property type="project" value="UniProtKB-KW"/>
</dbReference>
<keyword evidence="5 11" id="KW-1133">Transmembrane helix</keyword>
<feature type="transmembrane region" description="Helical" evidence="11">
    <location>
        <begin position="187"/>
        <end position="212"/>
    </location>
</feature>
<evidence type="ECO:0000313" key="13">
    <source>
        <dbReference type="EMBL" id="KFI73016.1"/>
    </source>
</evidence>
<feature type="transmembrane region" description="Helical" evidence="11">
    <location>
        <begin position="233"/>
        <end position="253"/>
    </location>
</feature>
<feature type="compositionally biased region" description="Acidic residues" evidence="10">
    <location>
        <begin position="27"/>
        <end position="39"/>
    </location>
</feature>
<keyword evidence="3 11" id="KW-0812">Transmembrane</keyword>
<keyword evidence="8" id="KW-1015">Disulfide bond</keyword>
<dbReference type="InterPro" id="IPR012932">
    <property type="entry name" value="VKOR"/>
</dbReference>
<keyword evidence="9" id="KW-0676">Redox-active center</keyword>
<dbReference type="Pfam" id="PF07884">
    <property type="entry name" value="VKOR"/>
    <property type="match status" value="1"/>
</dbReference>
<sequence length="261" mass="28142">MIMTTSDITPDGITAIDDNEPGGKDAVDEDASDEDDPGDSGDGTTYSDSSGIEAADVPPRPLTGWRHGPTWTYLVVLLASVAALVVSFVLSAETLQLARHPQKLLGCDVNKVLSCSTVAESWQAELIHFGGLSYPNAFFGIAAESVFITIAVLGLARIAVPRWFAICTWFGGFAALAYSYWLFTQSMFVIGALCPWCLGLMFATTIQFMSLSHATVAVQGIPDSPGLRGYYRLRYDLMVDIIWIVALISLIIVKDGAMLFA</sequence>
<keyword evidence="14" id="KW-1185">Reference proteome</keyword>
<keyword evidence="6" id="KW-0560">Oxidoreductase</keyword>
<dbReference type="CDD" id="cd12922">
    <property type="entry name" value="VKOR_5"/>
    <property type="match status" value="1"/>
</dbReference>
<dbReference type="eggNOG" id="COG4243">
    <property type="taxonomic scope" value="Bacteria"/>
</dbReference>
<evidence type="ECO:0000256" key="10">
    <source>
        <dbReference type="SAM" id="MobiDB-lite"/>
    </source>
</evidence>
<evidence type="ECO:0000313" key="14">
    <source>
        <dbReference type="Proteomes" id="UP000029014"/>
    </source>
</evidence>
<comment type="similarity">
    <text evidence="2">Belongs to the VKOR family.</text>
</comment>
<organism evidence="13 14">
    <name type="scientific">Bifidobacterium minimum</name>
    <dbReference type="NCBI Taxonomy" id="1693"/>
    <lineage>
        <taxon>Bacteria</taxon>
        <taxon>Bacillati</taxon>
        <taxon>Actinomycetota</taxon>
        <taxon>Actinomycetes</taxon>
        <taxon>Bifidobacteriales</taxon>
        <taxon>Bifidobacteriaceae</taxon>
        <taxon>Bifidobacterium</taxon>
    </lineage>
</organism>
<comment type="caution">
    <text evidence="13">The sequence shown here is derived from an EMBL/GenBank/DDBJ whole genome shotgun (WGS) entry which is preliminary data.</text>
</comment>
<dbReference type="Gene3D" id="1.20.1440.130">
    <property type="entry name" value="VKOR domain"/>
    <property type="match status" value="1"/>
</dbReference>
<dbReference type="STRING" id="1693.BMIN_0732"/>
<feature type="transmembrane region" description="Helical" evidence="11">
    <location>
        <begin position="163"/>
        <end position="181"/>
    </location>
</feature>
<evidence type="ECO:0000256" key="9">
    <source>
        <dbReference type="ARBA" id="ARBA00023284"/>
    </source>
</evidence>
<evidence type="ECO:0000256" key="2">
    <source>
        <dbReference type="ARBA" id="ARBA00006214"/>
    </source>
</evidence>
<gene>
    <name evidence="13" type="ORF">BMIN_0732</name>
</gene>
<dbReference type="GO" id="GO:0048038">
    <property type="term" value="F:quinone binding"/>
    <property type="evidence" value="ECO:0007669"/>
    <property type="project" value="UniProtKB-KW"/>
</dbReference>
<evidence type="ECO:0000256" key="11">
    <source>
        <dbReference type="SAM" id="Phobius"/>
    </source>
</evidence>
<keyword evidence="4" id="KW-0874">Quinone</keyword>
<accession>A0A087BPR6</accession>
<reference evidence="13 14" key="1">
    <citation type="submission" date="2014-03" db="EMBL/GenBank/DDBJ databases">
        <title>Genomics of Bifidobacteria.</title>
        <authorList>
            <person name="Ventura M."/>
            <person name="Milani C."/>
            <person name="Lugli G.A."/>
        </authorList>
    </citation>
    <scope>NUCLEOTIDE SEQUENCE [LARGE SCALE GENOMIC DNA]</scope>
    <source>
        <strain evidence="13 14">LMG 11592</strain>
    </source>
</reference>
<feature type="transmembrane region" description="Helical" evidence="11">
    <location>
        <begin position="70"/>
        <end position="90"/>
    </location>
</feature>
<feature type="compositionally biased region" description="Low complexity" evidence="10">
    <location>
        <begin position="42"/>
        <end position="51"/>
    </location>
</feature>
<evidence type="ECO:0000256" key="4">
    <source>
        <dbReference type="ARBA" id="ARBA00022719"/>
    </source>
</evidence>
<feature type="domain" description="Vitamin K epoxide reductase" evidence="12">
    <location>
        <begin position="69"/>
        <end position="215"/>
    </location>
</feature>
<feature type="transmembrane region" description="Helical" evidence="11">
    <location>
        <begin position="137"/>
        <end position="156"/>
    </location>
</feature>
<protein>
    <submittedName>
        <fullName evidence="13">Vitamin K epoxide reductase</fullName>
    </submittedName>
</protein>
<feature type="region of interest" description="Disordered" evidence="10">
    <location>
        <begin position="1"/>
        <end position="61"/>
    </location>
</feature>
<evidence type="ECO:0000256" key="5">
    <source>
        <dbReference type="ARBA" id="ARBA00022989"/>
    </source>
</evidence>
<evidence type="ECO:0000256" key="8">
    <source>
        <dbReference type="ARBA" id="ARBA00023157"/>
    </source>
</evidence>
<comment type="subcellular location">
    <subcellularLocation>
        <location evidence="1">Membrane</location>
        <topology evidence="1">Multi-pass membrane protein</topology>
    </subcellularLocation>
</comment>
<dbReference type="InterPro" id="IPR038354">
    <property type="entry name" value="VKOR_sf"/>
</dbReference>
<proteinExistence type="inferred from homology"/>
<dbReference type="SMART" id="SM00756">
    <property type="entry name" value="VKc"/>
    <property type="match status" value="1"/>
</dbReference>
<evidence type="ECO:0000256" key="3">
    <source>
        <dbReference type="ARBA" id="ARBA00022692"/>
    </source>
</evidence>
<dbReference type="InterPro" id="IPR041714">
    <property type="entry name" value="VKOR_Actinobacteria"/>
</dbReference>
<evidence type="ECO:0000256" key="1">
    <source>
        <dbReference type="ARBA" id="ARBA00004141"/>
    </source>
</evidence>
<dbReference type="EMBL" id="JGZD01000008">
    <property type="protein sequence ID" value="KFI73016.1"/>
    <property type="molecule type" value="Genomic_DNA"/>
</dbReference>
<name>A0A087BPR6_9BIFI</name>